<comment type="caution">
    <text evidence="3">The sequence shown here is derived from an EMBL/GenBank/DDBJ whole genome shotgun (WGS) entry which is preliminary data.</text>
</comment>
<evidence type="ECO:0000313" key="4">
    <source>
        <dbReference type="Proteomes" id="UP001385951"/>
    </source>
</evidence>
<organism evidence="3 4">
    <name type="scientific">Cerrena zonata</name>
    <dbReference type="NCBI Taxonomy" id="2478898"/>
    <lineage>
        <taxon>Eukaryota</taxon>
        <taxon>Fungi</taxon>
        <taxon>Dikarya</taxon>
        <taxon>Basidiomycota</taxon>
        <taxon>Agaricomycotina</taxon>
        <taxon>Agaricomycetes</taxon>
        <taxon>Polyporales</taxon>
        <taxon>Cerrenaceae</taxon>
        <taxon>Cerrena</taxon>
    </lineage>
</organism>
<reference evidence="3 4" key="1">
    <citation type="submission" date="2022-09" db="EMBL/GenBank/DDBJ databases">
        <authorList>
            <person name="Palmer J.M."/>
        </authorList>
    </citation>
    <scope>NUCLEOTIDE SEQUENCE [LARGE SCALE GENOMIC DNA]</scope>
    <source>
        <strain evidence="3 4">DSM 7382</strain>
    </source>
</reference>
<feature type="domain" description="Alpha-L-rhamnosidase C-terminal" evidence="2">
    <location>
        <begin position="224"/>
        <end position="289"/>
    </location>
</feature>
<sequence>MNVTGLRDWARLGGGGHNSEGNALLYRVLVTAAELASYLNNTSLSTSWSANATALKSKFNEVFWLPSAGMYRDNSTTDLCPQDANSMAVLFNLTNSPEQASSVSVGLTSNWNELGAVAPELPDTISPFIGSLELQAHFASGNDERAMDLLRREWGYMLYTNLSVQSTLLEGFTANGSLGYRSYRGYNYDAAYTSHAHGWSSGPTSALTFYVLGITVTSPQGLTWSFDPHTSGLEAAEGGFETPLGWFGAKWSWRADGKIFTASLDMPRGTSGKVRVPGKGSVSVNGKRVTKDAEGFVQVPGGNHTISVG</sequence>
<dbReference type="Pfam" id="PF17390">
    <property type="entry name" value="Bac_rhamnosid_C"/>
    <property type="match status" value="1"/>
</dbReference>
<dbReference type="EMBL" id="JASBNA010000046">
    <property type="protein sequence ID" value="KAK7680794.1"/>
    <property type="molecule type" value="Genomic_DNA"/>
</dbReference>
<dbReference type="AlphaFoldDB" id="A0AAW0FP47"/>
<protein>
    <submittedName>
        <fullName evidence="3">Uncharacterized protein</fullName>
    </submittedName>
</protein>
<dbReference type="GO" id="GO:0003824">
    <property type="term" value="F:catalytic activity"/>
    <property type="evidence" value="ECO:0007669"/>
    <property type="project" value="UniProtKB-ARBA"/>
</dbReference>
<dbReference type="Proteomes" id="UP001385951">
    <property type="component" value="Unassembled WGS sequence"/>
</dbReference>
<accession>A0AAW0FP47</accession>
<evidence type="ECO:0000259" key="1">
    <source>
        <dbReference type="Pfam" id="PF17389"/>
    </source>
</evidence>
<evidence type="ECO:0000259" key="2">
    <source>
        <dbReference type="Pfam" id="PF17390"/>
    </source>
</evidence>
<keyword evidence="4" id="KW-1185">Reference proteome</keyword>
<dbReference type="Gene3D" id="1.50.10.10">
    <property type="match status" value="1"/>
</dbReference>
<name>A0AAW0FP47_9APHY</name>
<evidence type="ECO:0000313" key="3">
    <source>
        <dbReference type="EMBL" id="KAK7680794.1"/>
    </source>
</evidence>
<gene>
    <name evidence="3" type="ORF">QCA50_016102</name>
</gene>
<dbReference type="InterPro" id="IPR035396">
    <property type="entry name" value="Bac_rhamnosid6H"/>
</dbReference>
<dbReference type="GO" id="GO:0005975">
    <property type="term" value="P:carbohydrate metabolic process"/>
    <property type="evidence" value="ECO:0007669"/>
    <property type="project" value="InterPro"/>
</dbReference>
<dbReference type="InterPro" id="IPR035398">
    <property type="entry name" value="Bac_rhamnosid_C"/>
</dbReference>
<feature type="domain" description="Alpha-L-rhamnosidase six-hairpin glycosidase" evidence="1">
    <location>
        <begin position="21"/>
        <end position="110"/>
    </location>
</feature>
<dbReference type="PANTHER" id="PTHR34987:SF6">
    <property type="entry name" value="ALPHA-L-RHAMNOSIDASE SIX-HAIRPIN GLYCOSIDASE DOMAIN-CONTAINING PROTEIN"/>
    <property type="match status" value="1"/>
</dbReference>
<dbReference type="InterPro" id="IPR012341">
    <property type="entry name" value="6hp_glycosidase-like_sf"/>
</dbReference>
<dbReference type="Gene3D" id="2.60.420.10">
    <property type="entry name" value="Maltose phosphorylase, domain 3"/>
    <property type="match status" value="1"/>
</dbReference>
<dbReference type="PANTHER" id="PTHR34987">
    <property type="entry name" value="C, PUTATIVE (AFU_ORTHOLOGUE AFUA_3G02880)-RELATED"/>
    <property type="match status" value="1"/>
</dbReference>
<proteinExistence type="predicted"/>
<dbReference type="SUPFAM" id="SSF48208">
    <property type="entry name" value="Six-hairpin glycosidases"/>
    <property type="match status" value="1"/>
</dbReference>
<dbReference type="InterPro" id="IPR008928">
    <property type="entry name" value="6-hairpin_glycosidase_sf"/>
</dbReference>
<dbReference type="Pfam" id="PF17389">
    <property type="entry name" value="Bac_rhamnosid6H"/>
    <property type="match status" value="1"/>
</dbReference>